<evidence type="ECO:0000256" key="2">
    <source>
        <dbReference type="ARBA" id="ARBA00022723"/>
    </source>
</evidence>
<dbReference type="Pfam" id="PF07687">
    <property type="entry name" value="M20_dimer"/>
    <property type="match status" value="1"/>
</dbReference>
<evidence type="ECO:0000256" key="1">
    <source>
        <dbReference type="ARBA" id="ARBA00001947"/>
    </source>
</evidence>
<dbReference type="PANTHER" id="PTHR43808">
    <property type="entry name" value="ACETYLORNITHINE DEACETYLASE"/>
    <property type="match status" value="1"/>
</dbReference>
<name>A0A346NPC6_9ALTE</name>
<accession>A0A346NPC6</accession>
<dbReference type="GO" id="GO:0016787">
    <property type="term" value="F:hydrolase activity"/>
    <property type="evidence" value="ECO:0007669"/>
    <property type="project" value="UniProtKB-KW"/>
</dbReference>
<dbReference type="Proteomes" id="UP000262073">
    <property type="component" value="Chromosome"/>
</dbReference>
<gene>
    <name evidence="8" type="ORF">D0Y50_14100</name>
</gene>
<dbReference type="InterPro" id="IPR002933">
    <property type="entry name" value="Peptidase_M20"/>
</dbReference>
<dbReference type="EMBL" id="CP031769">
    <property type="protein sequence ID" value="AXR07383.1"/>
    <property type="molecule type" value="Genomic_DNA"/>
</dbReference>
<keyword evidence="2" id="KW-0479">Metal-binding</keyword>
<dbReference type="OrthoDB" id="9776600at2"/>
<evidence type="ECO:0000259" key="7">
    <source>
        <dbReference type="Pfam" id="PF07687"/>
    </source>
</evidence>
<dbReference type="AlphaFoldDB" id="A0A346NPC6"/>
<dbReference type="InterPro" id="IPR036264">
    <property type="entry name" value="Bact_exopeptidase_dim_dom"/>
</dbReference>
<keyword evidence="4" id="KW-0862">Zinc</keyword>
<dbReference type="Gene3D" id="3.30.70.360">
    <property type="match status" value="1"/>
</dbReference>
<dbReference type="GO" id="GO:0046872">
    <property type="term" value="F:metal ion binding"/>
    <property type="evidence" value="ECO:0007669"/>
    <property type="project" value="UniProtKB-KW"/>
</dbReference>
<keyword evidence="3" id="KW-0378">Hydrolase</keyword>
<dbReference type="KEGG" id="salm:D0Y50_14100"/>
<protein>
    <submittedName>
        <fullName evidence="8">M20 family peptidase</fullName>
    </submittedName>
</protein>
<evidence type="ECO:0000256" key="5">
    <source>
        <dbReference type="ARBA" id="ARBA00023285"/>
    </source>
</evidence>
<keyword evidence="5" id="KW-0170">Cobalt</keyword>
<dbReference type="PANTHER" id="PTHR43808:SF32">
    <property type="entry name" value="ARGE_DAPE-RELATED DEACYLASE"/>
    <property type="match status" value="1"/>
</dbReference>
<organism evidence="8 9">
    <name type="scientific">Salinimonas sediminis</name>
    <dbReference type="NCBI Taxonomy" id="2303538"/>
    <lineage>
        <taxon>Bacteria</taxon>
        <taxon>Pseudomonadati</taxon>
        <taxon>Pseudomonadota</taxon>
        <taxon>Gammaproteobacteria</taxon>
        <taxon>Alteromonadales</taxon>
        <taxon>Alteromonadaceae</taxon>
        <taxon>Alteromonas/Salinimonas group</taxon>
        <taxon>Salinimonas</taxon>
    </lineage>
</organism>
<evidence type="ECO:0000256" key="6">
    <source>
        <dbReference type="SAM" id="SignalP"/>
    </source>
</evidence>
<dbReference type="Pfam" id="PF01546">
    <property type="entry name" value="Peptidase_M20"/>
    <property type="match status" value="1"/>
</dbReference>
<dbReference type="SUPFAM" id="SSF55031">
    <property type="entry name" value="Bacterial exopeptidase dimerisation domain"/>
    <property type="match status" value="1"/>
</dbReference>
<sequence>MKKTALLGLLALACTNTFAAISPAEQAAIDYLDQHHDEAVSLLEKSVNINSGTMNLAGVKKAGALLIPEFEALGFTVDMTDGSAFERAGHLVATKTGTRGPNILLIGHLDTVFEPDSPFQTFSLTKAGWASGPGIADMKGGNIIILQTLRALAAAGELADMNIQVVMTGDEESSGRPLSLSKAALIDAAKWADVALGFENGDGNPATANTARRGAMGWTLEITGTPAHSSQIFQPDVGAGAIYEAARILQAFYTGLQDEKLLTFNPGKIIGGTQISHQPSANKGMAFGKDNVVAEKALVTGDIRAISAEQLERVKQKMRKIVAQNLPQTSASITYEDGYPPLSPTPGNARLLTLYSAVSEALGQGQVSAIDPRNAGAADVSFTAAHVKMALDGLGMGGTAGHTVKEQGDLTTLRSQAKRAALLLYRLQHDGLPATDNQQ</sequence>
<proteinExistence type="predicted"/>
<evidence type="ECO:0000256" key="3">
    <source>
        <dbReference type="ARBA" id="ARBA00022801"/>
    </source>
</evidence>
<keyword evidence="6" id="KW-0732">Signal</keyword>
<comment type="cofactor">
    <cofactor evidence="1">
        <name>Zn(2+)</name>
        <dbReference type="ChEBI" id="CHEBI:29105"/>
    </cofactor>
</comment>
<dbReference type="InterPro" id="IPR001261">
    <property type="entry name" value="ArgE/DapE_CS"/>
</dbReference>
<keyword evidence="9" id="KW-1185">Reference proteome</keyword>
<evidence type="ECO:0000313" key="9">
    <source>
        <dbReference type="Proteomes" id="UP000262073"/>
    </source>
</evidence>
<dbReference type="InterPro" id="IPR011650">
    <property type="entry name" value="Peptidase_M20_dimer"/>
</dbReference>
<reference evidence="8 9" key="1">
    <citation type="submission" date="2018-08" db="EMBL/GenBank/DDBJ databases">
        <title>Salinimonas sediminis sp. nov., a piezophilic bacterium isolated from a deep-sea sediment sample from the New Britain Trench.</title>
        <authorList>
            <person name="Cao J."/>
        </authorList>
    </citation>
    <scope>NUCLEOTIDE SEQUENCE [LARGE SCALE GENOMIC DNA]</scope>
    <source>
        <strain evidence="8 9">N102</strain>
    </source>
</reference>
<dbReference type="Gene3D" id="3.40.630.10">
    <property type="entry name" value="Zn peptidases"/>
    <property type="match status" value="1"/>
</dbReference>
<feature type="chain" id="PRO_5016822723" evidence="6">
    <location>
        <begin position="20"/>
        <end position="439"/>
    </location>
</feature>
<feature type="domain" description="Peptidase M20 dimerisation" evidence="7">
    <location>
        <begin position="210"/>
        <end position="328"/>
    </location>
</feature>
<dbReference type="PROSITE" id="PS00758">
    <property type="entry name" value="ARGE_DAPE_CPG2_1"/>
    <property type="match status" value="1"/>
</dbReference>
<dbReference type="InterPro" id="IPR050072">
    <property type="entry name" value="Peptidase_M20A"/>
</dbReference>
<dbReference type="PROSITE" id="PS00759">
    <property type="entry name" value="ARGE_DAPE_CPG2_2"/>
    <property type="match status" value="1"/>
</dbReference>
<evidence type="ECO:0000256" key="4">
    <source>
        <dbReference type="ARBA" id="ARBA00022833"/>
    </source>
</evidence>
<feature type="signal peptide" evidence="6">
    <location>
        <begin position="1"/>
        <end position="19"/>
    </location>
</feature>
<dbReference type="RefSeq" id="WP_117317501.1">
    <property type="nucleotide sequence ID" value="NZ_CP031769.1"/>
</dbReference>
<dbReference type="SUPFAM" id="SSF53187">
    <property type="entry name" value="Zn-dependent exopeptidases"/>
    <property type="match status" value="1"/>
</dbReference>
<evidence type="ECO:0000313" key="8">
    <source>
        <dbReference type="EMBL" id="AXR07383.1"/>
    </source>
</evidence>